<dbReference type="Pfam" id="PF00001">
    <property type="entry name" value="7tm_1"/>
    <property type="match status" value="1"/>
</dbReference>
<dbReference type="PRINTS" id="PR00237">
    <property type="entry name" value="GPCRRHODOPSN"/>
</dbReference>
<comment type="caution">
    <text evidence="12">The sequence shown here is derived from an EMBL/GenBank/DDBJ whole genome shotgun (WGS) entry which is preliminary data.</text>
</comment>
<dbReference type="CDD" id="cd15196">
    <property type="entry name" value="7tmA_Vasopressin_Oxytocin"/>
    <property type="match status" value="1"/>
</dbReference>
<feature type="transmembrane region" description="Helical" evidence="10">
    <location>
        <begin position="209"/>
        <end position="234"/>
    </location>
</feature>
<proteinExistence type="inferred from homology"/>
<feature type="transmembrane region" description="Helical" evidence="10">
    <location>
        <begin position="274"/>
        <end position="296"/>
    </location>
</feature>
<feature type="transmembrane region" description="Helical" evidence="10">
    <location>
        <begin position="118"/>
        <end position="140"/>
    </location>
</feature>
<comment type="similarity">
    <text evidence="10">Belongs to the G-protein coupled receptor 1 family. Vasopressin/oxytocin receptor subfamily.</text>
</comment>
<keyword evidence="8 10" id="KW-0325">Glycoprotein</keyword>
<keyword evidence="13" id="KW-1185">Reference proteome</keyword>
<evidence type="ECO:0000256" key="10">
    <source>
        <dbReference type="RuleBase" id="RU046427"/>
    </source>
</evidence>
<organism evidence="12 13">
    <name type="scientific">Henosepilachna vigintioctopunctata</name>
    <dbReference type="NCBI Taxonomy" id="420089"/>
    <lineage>
        <taxon>Eukaryota</taxon>
        <taxon>Metazoa</taxon>
        <taxon>Ecdysozoa</taxon>
        <taxon>Arthropoda</taxon>
        <taxon>Hexapoda</taxon>
        <taxon>Insecta</taxon>
        <taxon>Pterygota</taxon>
        <taxon>Neoptera</taxon>
        <taxon>Endopterygota</taxon>
        <taxon>Coleoptera</taxon>
        <taxon>Polyphaga</taxon>
        <taxon>Cucujiformia</taxon>
        <taxon>Coccinelloidea</taxon>
        <taxon>Coccinellidae</taxon>
        <taxon>Epilachninae</taxon>
        <taxon>Epilachnini</taxon>
        <taxon>Henosepilachna</taxon>
    </lineage>
</organism>
<dbReference type="EMBL" id="JARQZJ010000092">
    <property type="protein sequence ID" value="KAK9884236.1"/>
    <property type="molecule type" value="Genomic_DNA"/>
</dbReference>
<accession>A0AAW1UWP8</accession>
<gene>
    <name evidence="12" type="ORF">WA026_005186</name>
</gene>
<dbReference type="InterPro" id="IPR001817">
    <property type="entry name" value="Vasoprsn_rcpt"/>
</dbReference>
<dbReference type="GO" id="GO:0042277">
    <property type="term" value="F:peptide binding"/>
    <property type="evidence" value="ECO:0007669"/>
    <property type="project" value="TreeGrafter"/>
</dbReference>
<dbReference type="GO" id="GO:0005886">
    <property type="term" value="C:plasma membrane"/>
    <property type="evidence" value="ECO:0007669"/>
    <property type="project" value="UniProtKB-SubCell"/>
</dbReference>
<evidence type="ECO:0000256" key="2">
    <source>
        <dbReference type="ARBA" id="ARBA00022475"/>
    </source>
</evidence>
<keyword evidence="7 10" id="KW-0675">Receptor</keyword>
<evidence type="ECO:0000256" key="5">
    <source>
        <dbReference type="ARBA" id="ARBA00023040"/>
    </source>
</evidence>
<dbReference type="GO" id="GO:0032870">
    <property type="term" value="P:cellular response to hormone stimulus"/>
    <property type="evidence" value="ECO:0007669"/>
    <property type="project" value="TreeGrafter"/>
</dbReference>
<dbReference type="PROSITE" id="PS00237">
    <property type="entry name" value="G_PROTEIN_RECEP_F1_1"/>
    <property type="match status" value="1"/>
</dbReference>
<keyword evidence="3 10" id="KW-0812">Transmembrane</keyword>
<feature type="transmembrane region" description="Helical" evidence="10">
    <location>
        <begin position="161"/>
        <end position="183"/>
    </location>
</feature>
<dbReference type="PROSITE" id="PS50262">
    <property type="entry name" value="G_PROTEIN_RECEP_F1_2"/>
    <property type="match status" value="1"/>
</dbReference>
<keyword evidence="2" id="KW-1003">Cell membrane</keyword>
<evidence type="ECO:0000313" key="13">
    <source>
        <dbReference type="Proteomes" id="UP001431783"/>
    </source>
</evidence>
<evidence type="ECO:0000256" key="8">
    <source>
        <dbReference type="ARBA" id="ARBA00023180"/>
    </source>
</evidence>
<dbReference type="InterPro" id="IPR000276">
    <property type="entry name" value="GPCR_Rhodpsn"/>
</dbReference>
<comment type="subcellular location">
    <subcellularLocation>
        <location evidence="1 10">Cell membrane</location>
        <topology evidence="1 10">Multi-pass membrane protein</topology>
    </subcellularLocation>
</comment>
<dbReference type="GO" id="GO:0005000">
    <property type="term" value="F:vasopressin receptor activity"/>
    <property type="evidence" value="ECO:0007669"/>
    <property type="project" value="InterPro"/>
</dbReference>
<reference evidence="12 13" key="1">
    <citation type="submission" date="2023-03" db="EMBL/GenBank/DDBJ databases">
        <title>Genome insight into feeding habits of ladybird beetles.</title>
        <authorList>
            <person name="Li H.-S."/>
            <person name="Huang Y.-H."/>
            <person name="Pang H."/>
        </authorList>
    </citation>
    <scope>NUCLEOTIDE SEQUENCE [LARGE SCALE GENOMIC DNA]</scope>
    <source>
        <strain evidence="12">SYSU_2023b</strain>
        <tissue evidence="12">Whole body</tissue>
    </source>
</reference>
<evidence type="ECO:0000259" key="11">
    <source>
        <dbReference type="PROSITE" id="PS50262"/>
    </source>
</evidence>
<dbReference type="SUPFAM" id="SSF81321">
    <property type="entry name" value="Family A G protein-coupled receptor-like"/>
    <property type="match status" value="1"/>
</dbReference>
<sequence length="418" mass="48130">MNSTPFTNSTELIFPLTGTIETVKELEQIDSDRDEQLALFEIATLAIIFIVTIAGNTTVLLALWTRRKYAGRKKLSRMYFFILHLSIADLITAFFSVLPQLVWEITYRFYGENILCKFIKFSQTLGPYLSSYILMATAIDRHQAICHPLTYCSWTSRRSKVMVYLAWITSLTFCIPQIIIFSYQEISKNVFDCWATFHYEWGEKVYVTWYGVSIFLIPLLVLTLTYTAICRTIWLSSESSLRPRNSQNSNAGENRNRKRPLISRAKINTIKQTIAVIMMYIICSSPFIIALLWASWDPNNPFKDGVSFVILTLLYSLNSCFNPWIYLAFNRELPSLLLRHYFLSKKKYQPANNGRNTGSNSSSVQTTTLRSLSRWSICNSSRSGRTPLHNERNARPYITKYKAPNWILSPPSSLSSAN</sequence>
<dbReference type="AlphaFoldDB" id="A0AAW1UWP8"/>
<evidence type="ECO:0000313" key="12">
    <source>
        <dbReference type="EMBL" id="KAK9884236.1"/>
    </source>
</evidence>
<feature type="domain" description="G-protein coupled receptors family 1 profile" evidence="11">
    <location>
        <begin position="55"/>
        <end position="326"/>
    </location>
</feature>
<evidence type="ECO:0000256" key="9">
    <source>
        <dbReference type="ARBA" id="ARBA00023224"/>
    </source>
</evidence>
<dbReference type="PANTHER" id="PTHR24241:SF161">
    <property type="entry name" value="G-PROTEIN COUPLED RECEPTORS FAMILY 1 PROFILE DOMAIN-CONTAINING PROTEIN"/>
    <property type="match status" value="1"/>
</dbReference>
<feature type="transmembrane region" description="Helical" evidence="10">
    <location>
        <begin position="77"/>
        <end position="98"/>
    </location>
</feature>
<dbReference type="Proteomes" id="UP001431783">
    <property type="component" value="Unassembled WGS sequence"/>
</dbReference>
<dbReference type="Gene3D" id="1.20.1070.10">
    <property type="entry name" value="Rhodopsin 7-helix transmembrane proteins"/>
    <property type="match status" value="1"/>
</dbReference>
<name>A0AAW1UWP8_9CUCU</name>
<keyword evidence="5 10" id="KW-0297">G-protein coupled receptor</keyword>
<dbReference type="PRINTS" id="PR00896">
    <property type="entry name" value="VASOPRESSINR"/>
</dbReference>
<evidence type="ECO:0000256" key="1">
    <source>
        <dbReference type="ARBA" id="ARBA00004651"/>
    </source>
</evidence>
<protein>
    <recommendedName>
        <fullName evidence="11">G-protein coupled receptors family 1 profile domain-containing protein</fullName>
    </recommendedName>
</protein>
<feature type="transmembrane region" description="Helical" evidence="10">
    <location>
        <begin position="42"/>
        <end position="65"/>
    </location>
</feature>
<keyword evidence="4 10" id="KW-1133">Transmembrane helix</keyword>
<evidence type="ECO:0000256" key="7">
    <source>
        <dbReference type="ARBA" id="ARBA00023170"/>
    </source>
</evidence>
<dbReference type="InterPro" id="IPR017452">
    <property type="entry name" value="GPCR_Rhodpsn_7TM"/>
</dbReference>
<keyword evidence="6 10" id="KW-0472">Membrane</keyword>
<evidence type="ECO:0000256" key="3">
    <source>
        <dbReference type="ARBA" id="ARBA00022692"/>
    </source>
</evidence>
<dbReference type="PANTHER" id="PTHR24241">
    <property type="entry name" value="NEUROPEPTIDE RECEPTOR-RELATED G-PROTEIN COUPLED RECEPTOR"/>
    <property type="match status" value="1"/>
</dbReference>
<evidence type="ECO:0000256" key="4">
    <source>
        <dbReference type="ARBA" id="ARBA00022989"/>
    </source>
</evidence>
<evidence type="ECO:0000256" key="6">
    <source>
        <dbReference type="ARBA" id="ARBA00023136"/>
    </source>
</evidence>
<feature type="transmembrane region" description="Helical" evidence="10">
    <location>
        <begin position="308"/>
        <end position="329"/>
    </location>
</feature>
<keyword evidence="9 10" id="KW-0807">Transducer</keyword>